<dbReference type="InterPro" id="IPR000897">
    <property type="entry name" value="SRP54_GTPase_dom"/>
</dbReference>
<evidence type="ECO:0008006" key="11">
    <source>
        <dbReference type="Google" id="ProtNLM"/>
    </source>
</evidence>
<dbReference type="InterPro" id="IPR013822">
    <property type="entry name" value="Signal_recog_particl_SRP54_hlx"/>
</dbReference>
<dbReference type="SMART" id="SM00382">
    <property type="entry name" value="AAA"/>
    <property type="match status" value="1"/>
</dbReference>
<keyword evidence="4" id="KW-0472">Membrane</keyword>
<protein>
    <recommendedName>
        <fullName evidence="11">SRP54-type proteins GTP-binding domain-containing protein</fullName>
    </recommendedName>
</protein>
<dbReference type="SMART" id="SM00962">
    <property type="entry name" value="SRP54"/>
    <property type="match status" value="1"/>
</dbReference>
<dbReference type="PANTHER" id="PTHR43134:SF1">
    <property type="entry name" value="SIGNAL RECOGNITION PARTICLE RECEPTOR SUBUNIT ALPHA"/>
    <property type="match status" value="1"/>
</dbReference>
<evidence type="ECO:0000256" key="1">
    <source>
        <dbReference type="ARBA" id="ARBA00008531"/>
    </source>
</evidence>
<dbReference type="PANTHER" id="PTHR43134">
    <property type="entry name" value="SIGNAL RECOGNITION PARTICLE RECEPTOR SUBUNIT ALPHA"/>
    <property type="match status" value="1"/>
</dbReference>
<dbReference type="GO" id="GO:0005047">
    <property type="term" value="F:signal recognition particle binding"/>
    <property type="evidence" value="ECO:0007669"/>
    <property type="project" value="TreeGrafter"/>
</dbReference>
<dbReference type="SMART" id="SM00963">
    <property type="entry name" value="SRP54_N"/>
    <property type="match status" value="1"/>
</dbReference>
<dbReference type="GO" id="GO:0006614">
    <property type="term" value="P:SRP-dependent cotranslational protein targeting to membrane"/>
    <property type="evidence" value="ECO:0007669"/>
    <property type="project" value="InterPro"/>
</dbReference>
<sequence>KKMQIPLAPDKNWKAPNLLEIFTKFCETYLGPVRSKTAASNGVEEAVMGIFTKTAGYFKDRLGKTRNKISTSLSSVLSLGRNIDEALLDKLEETLITDDIGIETTDKLIADLREAFHSRQIAKTDDIIPFLKEHIKSYWPHRDRQLHFAQTGPTVILIAGVNGSGKTTSIAKLAFTLSQNNKKVIVAACDTYRAAAVEQLSIWAERIGVQIIKQKSGSDPAAVAFDACEAALARTADFLILDTAGRLHTQKDLMRQLTKIRDVVTRKIPHAPNEVLLVLDATTGQKIPVRFQLPLLSAPLEVRCVPWKTSG</sequence>
<evidence type="ECO:0000256" key="5">
    <source>
        <dbReference type="ARBA" id="ARBA00023170"/>
    </source>
</evidence>
<dbReference type="EMBL" id="BART01010234">
    <property type="protein sequence ID" value="GAG86818.1"/>
    <property type="molecule type" value="Genomic_DNA"/>
</dbReference>
<dbReference type="AlphaFoldDB" id="X1BRM0"/>
<dbReference type="InterPro" id="IPR036225">
    <property type="entry name" value="SRP/SRP_N"/>
</dbReference>
<dbReference type="GO" id="GO:0012505">
    <property type="term" value="C:endomembrane system"/>
    <property type="evidence" value="ECO:0007669"/>
    <property type="project" value="UniProtKB-SubCell"/>
</dbReference>
<dbReference type="GO" id="GO:0005886">
    <property type="term" value="C:plasma membrane"/>
    <property type="evidence" value="ECO:0007669"/>
    <property type="project" value="TreeGrafter"/>
</dbReference>
<dbReference type="Gene3D" id="3.40.50.300">
    <property type="entry name" value="P-loop containing nucleotide triphosphate hydrolases"/>
    <property type="match status" value="1"/>
</dbReference>
<comment type="caution">
    <text evidence="10">The sequence shown here is derived from an EMBL/GenBank/DDBJ whole genome shotgun (WGS) entry which is preliminary data.</text>
</comment>
<evidence type="ECO:0000256" key="4">
    <source>
        <dbReference type="ARBA" id="ARBA00023136"/>
    </source>
</evidence>
<comment type="subcellular location">
    <subcellularLocation>
        <location evidence="6">Endomembrane system</location>
        <topology evidence="6">Peripheral membrane protein</topology>
        <orientation evidence="6">Cytoplasmic side</orientation>
    </subcellularLocation>
</comment>
<dbReference type="SUPFAM" id="SSF52540">
    <property type="entry name" value="P-loop containing nucleoside triphosphate hydrolases"/>
    <property type="match status" value="1"/>
</dbReference>
<dbReference type="GO" id="GO:0005525">
    <property type="term" value="F:GTP binding"/>
    <property type="evidence" value="ECO:0007669"/>
    <property type="project" value="UniProtKB-KW"/>
</dbReference>
<reference evidence="10" key="1">
    <citation type="journal article" date="2014" name="Front. Microbiol.">
        <title>High frequency of phylogenetically diverse reductive dehalogenase-homologous genes in deep subseafloor sedimentary metagenomes.</title>
        <authorList>
            <person name="Kawai M."/>
            <person name="Futagami T."/>
            <person name="Toyoda A."/>
            <person name="Takaki Y."/>
            <person name="Nishi S."/>
            <person name="Hori S."/>
            <person name="Arai W."/>
            <person name="Tsubouchi T."/>
            <person name="Morono Y."/>
            <person name="Uchiyama I."/>
            <person name="Ito T."/>
            <person name="Fujiyama A."/>
            <person name="Inagaki F."/>
            <person name="Takami H."/>
        </authorList>
    </citation>
    <scope>NUCLEOTIDE SEQUENCE</scope>
    <source>
        <strain evidence="10">Expedition CK06-06</strain>
    </source>
</reference>
<feature type="domain" description="AAA+ ATPase" evidence="7">
    <location>
        <begin position="152"/>
        <end position="299"/>
    </location>
</feature>
<dbReference type="InterPro" id="IPR027417">
    <property type="entry name" value="P-loop_NTPase"/>
</dbReference>
<keyword evidence="3" id="KW-0342">GTP-binding</keyword>
<dbReference type="Pfam" id="PF00448">
    <property type="entry name" value="SRP54"/>
    <property type="match status" value="1"/>
</dbReference>
<feature type="non-terminal residue" evidence="10">
    <location>
        <position position="1"/>
    </location>
</feature>
<dbReference type="SUPFAM" id="SSF47364">
    <property type="entry name" value="Domain of the SRP/SRP receptor G-proteins"/>
    <property type="match status" value="1"/>
</dbReference>
<evidence type="ECO:0000313" key="10">
    <source>
        <dbReference type="EMBL" id="GAG86818.1"/>
    </source>
</evidence>
<dbReference type="Gene3D" id="1.20.120.140">
    <property type="entry name" value="Signal recognition particle SRP54, nucleotide-binding domain"/>
    <property type="match status" value="1"/>
</dbReference>
<name>X1BRM0_9ZZZZ</name>
<evidence type="ECO:0000256" key="3">
    <source>
        <dbReference type="ARBA" id="ARBA00023134"/>
    </source>
</evidence>
<dbReference type="InterPro" id="IPR003593">
    <property type="entry name" value="AAA+_ATPase"/>
</dbReference>
<feature type="domain" description="Signal recognition particle SRP54 helical bundle" evidence="9">
    <location>
        <begin position="58"/>
        <end position="139"/>
    </location>
</feature>
<dbReference type="GO" id="GO:0005737">
    <property type="term" value="C:cytoplasm"/>
    <property type="evidence" value="ECO:0007669"/>
    <property type="project" value="UniProtKB-ARBA"/>
</dbReference>
<keyword evidence="5" id="KW-0675">Receptor</keyword>
<evidence type="ECO:0000259" key="8">
    <source>
        <dbReference type="SMART" id="SM00962"/>
    </source>
</evidence>
<feature type="domain" description="SRP54-type proteins GTP-binding" evidence="8">
    <location>
        <begin position="153"/>
        <end position="297"/>
    </location>
</feature>
<organism evidence="10">
    <name type="scientific">marine sediment metagenome</name>
    <dbReference type="NCBI Taxonomy" id="412755"/>
    <lineage>
        <taxon>unclassified sequences</taxon>
        <taxon>metagenomes</taxon>
        <taxon>ecological metagenomes</taxon>
    </lineage>
</organism>
<dbReference type="Pfam" id="PF02881">
    <property type="entry name" value="SRP54_N"/>
    <property type="match status" value="1"/>
</dbReference>
<gene>
    <name evidence="10" type="ORF">S01H4_22353</name>
</gene>
<evidence type="ECO:0000256" key="6">
    <source>
        <dbReference type="ARBA" id="ARBA00029433"/>
    </source>
</evidence>
<keyword evidence="2" id="KW-0547">Nucleotide-binding</keyword>
<evidence type="ECO:0000259" key="7">
    <source>
        <dbReference type="SMART" id="SM00382"/>
    </source>
</evidence>
<evidence type="ECO:0000259" key="9">
    <source>
        <dbReference type="SMART" id="SM00963"/>
    </source>
</evidence>
<accession>X1BRM0</accession>
<comment type="similarity">
    <text evidence="1">Belongs to the GTP-binding SRP family.</text>
</comment>
<dbReference type="GO" id="GO:0003924">
    <property type="term" value="F:GTPase activity"/>
    <property type="evidence" value="ECO:0007669"/>
    <property type="project" value="TreeGrafter"/>
</dbReference>
<dbReference type="InterPro" id="IPR042101">
    <property type="entry name" value="SRP54_N_sf"/>
</dbReference>
<proteinExistence type="inferred from homology"/>
<evidence type="ECO:0000256" key="2">
    <source>
        <dbReference type="ARBA" id="ARBA00022741"/>
    </source>
</evidence>